<dbReference type="InterPro" id="IPR013324">
    <property type="entry name" value="RNA_pol_sigma_r3/r4-like"/>
</dbReference>
<dbReference type="InterPro" id="IPR013325">
    <property type="entry name" value="RNA_pol_sigma_r2"/>
</dbReference>
<dbReference type="AlphaFoldDB" id="A0A0P9DE50"/>
<keyword evidence="4" id="KW-0238">DNA-binding</keyword>
<dbReference type="SUPFAM" id="SSF88659">
    <property type="entry name" value="Sigma3 and sigma4 domains of RNA polymerase sigma factors"/>
    <property type="match status" value="1"/>
</dbReference>
<protein>
    <recommendedName>
        <fullName evidence="7">RNA polymerase sigma-70 region 2 domain-containing protein</fullName>
    </recommendedName>
</protein>
<feature type="domain" description="RNA polymerase sigma-70 region 2" evidence="7">
    <location>
        <begin position="34"/>
        <end position="100"/>
    </location>
</feature>
<dbReference type="PANTHER" id="PTHR43133">
    <property type="entry name" value="RNA POLYMERASE ECF-TYPE SIGMA FACTO"/>
    <property type="match status" value="1"/>
</dbReference>
<feature type="region of interest" description="Disordered" evidence="6">
    <location>
        <begin position="1"/>
        <end position="22"/>
    </location>
</feature>
<dbReference type="Pfam" id="PF04542">
    <property type="entry name" value="Sigma70_r2"/>
    <property type="match status" value="1"/>
</dbReference>
<dbReference type="GO" id="GO:0016987">
    <property type="term" value="F:sigma factor activity"/>
    <property type="evidence" value="ECO:0007669"/>
    <property type="project" value="UniProtKB-KW"/>
</dbReference>
<dbReference type="PANTHER" id="PTHR43133:SF8">
    <property type="entry name" value="RNA POLYMERASE SIGMA FACTOR HI_1459-RELATED"/>
    <property type="match status" value="1"/>
</dbReference>
<name>A0A0P9DE50_9CHLR</name>
<reference evidence="8 9" key="1">
    <citation type="submission" date="2015-09" db="EMBL/GenBank/DDBJ databases">
        <title>Draft genome sequence of Kouleothrix aurantiaca JCM 19913.</title>
        <authorList>
            <person name="Hemp J."/>
        </authorList>
    </citation>
    <scope>NUCLEOTIDE SEQUENCE [LARGE SCALE GENOMIC DNA]</scope>
    <source>
        <strain evidence="8 9">COM-B</strain>
    </source>
</reference>
<dbReference type="Proteomes" id="UP000050509">
    <property type="component" value="Unassembled WGS sequence"/>
</dbReference>
<evidence type="ECO:0000256" key="2">
    <source>
        <dbReference type="ARBA" id="ARBA00023015"/>
    </source>
</evidence>
<dbReference type="EMBL" id="LJCR01002730">
    <property type="protein sequence ID" value="KPV48340.1"/>
    <property type="molecule type" value="Genomic_DNA"/>
</dbReference>
<comment type="similarity">
    <text evidence="1">Belongs to the sigma-70 factor family. ECF subfamily.</text>
</comment>
<comment type="caution">
    <text evidence="8">The sequence shown here is derived from an EMBL/GenBank/DDBJ whole genome shotgun (WGS) entry which is preliminary data.</text>
</comment>
<sequence>MDMMDQATLTKDGASETRAVQPLTSSLSASLSALYTTHRPALVRMVTAITGDTDMAEDVCQDAFVSVLSGESDPACGDDPVRHLYHTARQLGEQALRGRREARQAPLSGCHVADDPAGRWTDPPQEAALLDDLPARWRIALVLQMHGFSRMETAFVLRCTADDVRVYLFSARRMLRAHSPVAARRGRPPLSRAR</sequence>
<accession>A0A0P9DE50</accession>
<dbReference type="GO" id="GO:0006352">
    <property type="term" value="P:DNA-templated transcription initiation"/>
    <property type="evidence" value="ECO:0007669"/>
    <property type="project" value="InterPro"/>
</dbReference>
<keyword evidence="2" id="KW-0805">Transcription regulation</keyword>
<proteinExistence type="inferred from homology"/>
<keyword evidence="9" id="KW-1185">Reference proteome</keyword>
<dbReference type="InterPro" id="IPR036388">
    <property type="entry name" value="WH-like_DNA-bd_sf"/>
</dbReference>
<evidence type="ECO:0000313" key="8">
    <source>
        <dbReference type="EMBL" id="KPV48340.1"/>
    </source>
</evidence>
<evidence type="ECO:0000256" key="3">
    <source>
        <dbReference type="ARBA" id="ARBA00023082"/>
    </source>
</evidence>
<evidence type="ECO:0000256" key="6">
    <source>
        <dbReference type="SAM" id="MobiDB-lite"/>
    </source>
</evidence>
<evidence type="ECO:0000256" key="5">
    <source>
        <dbReference type="ARBA" id="ARBA00023163"/>
    </source>
</evidence>
<evidence type="ECO:0000256" key="1">
    <source>
        <dbReference type="ARBA" id="ARBA00010641"/>
    </source>
</evidence>
<keyword evidence="5" id="KW-0804">Transcription</keyword>
<dbReference type="Gene3D" id="1.10.10.10">
    <property type="entry name" value="Winged helix-like DNA-binding domain superfamily/Winged helix DNA-binding domain"/>
    <property type="match status" value="1"/>
</dbReference>
<gene>
    <name evidence="8" type="ORF">SE17_38585</name>
</gene>
<dbReference type="GO" id="GO:0003677">
    <property type="term" value="F:DNA binding"/>
    <property type="evidence" value="ECO:0007669"/>
    <property type="project" value="UniProtKB-KW"/>
</dbReference>
<dbReference type="InterPro" id="IPR007627">
    <property type="entry name" value="RNA_pol_sigma70_r2"/>
</dbReference>
<evidence type="ECO:0000259" key="7">
    <source>
        <dbReference type="Pfam" id="PF04542"/>
    </source>
</evidence>
<dbReference type="InterPro" id="IPR039425">
    <property type="entry name" value="RNA_pol_sigma-70-like"/>
</dbReference>
<dbReference type="Gene3D" id="1.10.1740.10">
    <property type="match status" value="1"/>
</dbReference>
<evidence type="ECO:0000256" key="4">
    <source>
        <dbReference type="ARBA" id="ARBA00023125"/>
    </source>
</evidence>
<dbReference type="SUPFAM" id="SSF88946">
    <property type="entry name" value="Sigma2 domain of RNA polymerase sigma factors"/>
    <property type="match status" value="1"/>
</dbReference>
<evidence type="ECO:0000313" key="9">
    <source>
        <dbReference type="Proteomes" id="UP000050509"/>
    </source>
</evidence>
<organism evidence="8 9">
    <name type="scientific">Kouleothrix aurantiaca</name>
    <dbReference type="NCBI Taxonomy" id="186479"/>
    <lineage>
        <taxon>Bacteria</taxon>
        <taxon>Bacillati</taxon>
        <taxon>Chloroflexota</taxon>
        <taxon>Chloroflexia</taxon>
        <taxon>Chloroflexales</taxon>
        <taxon>Roseiflexineae</taxon>
        <taxon>Roseiflexaceae</taxon>
        <taxon>Kouleothrix</taxon>
    </lineage>
</organism>
<keyword evidence="3" id="KW-0731">Sigma factor</keyword>